<name>A0A8T1R303_CARIL</name>
<evidence type="ECO:0000313" key="1">
    <source>
        <dbReference type="EMBL" id="KAG6661266.1"/>
    </source>
</evidence>
<protein>
    <submittedName>
        <fullName evidence="1">Uncharacterized protein</fullName>
    </submittedName>
</protein>
<proteinExistence type="predicted"/>
<evidence type="ECO:0000313" key="2">
    <source>
        <dbReference type="Proteomes" id="UP000811609"/>
    </source>
</evidence>
<sequence>MSLSRSHSFFWESNQKLGLSTKSDRIKVVQKLMRDMHVNILEDEIV</sequence>
<dbReference type="Proteomes" id="UP000811609">
    <property type="component" value="Chromosome 3"/>
</dbReference>
<reference evidence="1" key="1">
    <citation type="submission" date="2020-12" db="EMBL/GenBank/DDBJ databases">
        <title>WGS assembly of Carya illinoinensis cv. Pawnee.</title>
        <authorList>
            <person name="Platts A."/>
            <person name="Shu S."/>
            <person name="Wright S."/>
            <person name="Barry K."/>
            <person name="Edger P."/>
            <person name="Pires J.C."/>
            <person name="Schmutz J."/>
        </authorList>
    </citation>
    <scope>NUCLEOTIDE SEQUENCE</scope>
    <source>
        <tissue evidence="1">Leaf</tissue>
    </source>
</reference>
<gene>
    <name evidence="1" type="ORF">CIPAW_03G161900</name>
</gene>
<dbReference type="AlphaFoldDB" id="A0A8T1R303"/>
<organism evidence="1 2">
    <name type="scientific">Carya illinoinensis</name>
    <name type="common">Pecan</name>
    <dbReference type="NCBI Taxonomy" id="32201"/>
    <lineage>
        <taxon>Eukaryota</taxon>
        <taxon>Viridiplantae</taxon>
        <taxon>Streptophyta</taxon>
        <taxon>Embryophyta</taxon>
        <taxon>Tracheophyta</taxon>
        <taxon>Spermatophyta</taxon>
        <taxon>Magnoliopsida</taxon>
        <taxon>eudicotyledons</taxon>
        <taxon>Gunneridae</taxon>
        <taxon>Pentapetalae</taxon>
        <taxon>rosids</taxon>
        <taxon>fabids</taxon>
        <taxon>Fagales</taxon>
        <taxon>Juglandaceae</taxon>
        <taxon>Carya</taxon>
    </lineage>
</organism>
<accession>A0A8T1R303</accession>
<keyword evidence="2" id="KW-1185">Reference proteome</keyword>
<dbReference type="EMBL" id="CM031811">
    <property type="protein sequence ID" value="KAG6661266.1"/>
    <property type="molecule type" value="Genomic_DNA"/>
</dbReference>
<comment type="caution">
    <text evidence="1">The sequence shown here is derived from an EMBL/GenBank/DDBJ whole genome shotgun (WGS) entry which is preliminary data.</text>
</comment>